<dbReference type="PROSITE" id="PS50126">
    <property type="entry name" value="S1"/>
    <property type="match status" value="1"/>
</dbReference>
<dbReference type="STRING" id="417373.GCA_001570685_00759"/>
<dbReference type="PIRSF" id="PIRSF012524">
    <property type="entry name" value="YitL_S1"/>
    <property type="match status" value="1"/>
</dbReference>
<dbReference type="Pfam" id="PF13509">
    <property type="entry name" value="S1_2"/>
    <property type="match status" value="1"/>
</dbReference>
<dbReference type="GO" id="GO:0003676">
    <property type="term" value="F:nucleic acid binding"/>
    <property type="evidence" value="ECO:0007669"/>
    <property type="project" value="InterPro"/>
</dbReference>
<evidence type="ECO:0000256" key="1">
    <source>
        <dbReference type="PIRNR" id="PIRNR012524"/>
    </source>
</evidence>
<proteinExistence type="inferred from homology"/>
<accession>A0A0R1UPS6</accession>
<dbReference type="AlphaFoldDB" id="A0A0R1UPS6"/>
<dbReference type="Proteomes" id="UP000051084">
    <property type="component" value="Unassembled WGS sequence"/>
</dbReference>
<dbReference type="InterPro" id="IPR014464">
    <property type="entry name" value="CvfB_fam"/>
</dbReference>
<dbReference type="Pfam" id="PF17783">
    <property type="entry name" value="WHD_CvfB"/>
    <property type="match status" value="1"/>
</dbReference>
<evidence type="ECO:0000313" key="4">
    <source>
        <dbReference type="Proteomes" id="UP000051084"/>
    </source>
</evidence>
<dbReference type="Gene3D" id="1.10.10.10">
    <property type="entry name" value="Winged helix-like DNA-binding domain superfamily/Winged helix DNA-binding domain"/>
    <property type="match status" value="1"/>
</dbReference>
<evidence type="ECO:0000259" key="2">
    <source>
        <dbReference type="PROSITE" id="PS50126"/>
    </source>
</evidence>
<sequence>MWAGLCFQAETGKIVSRLAMKEKSMNTDLGKIVTAVMIDENETDYFVQPERNGKTYRLPKDEAPQVLHIGGSVQGFVYENNHHQLQMTCDYIPTIQVDHYDFGEVVSVRRDLGVFVDIGLPNKDIVVSLDDLPSLKHLWPQPGDKLLMALEVDNHDRIWGKLADEAIFQTIATKPQAKMKNRNVKGTVYRLKMAGSFVLTDDYCLGFIHPSERDQEPRLGQHVDARVIGISSHGALNLSLKPRAYEAIGEDAQQIMALLEHSLDQRLALTDKSDPDEIRAVLGISKGQFKRAIGHLMKAGLVKQQDGYTQLISDDHE</sequence>
<dbReference type="PATRIC" id="fig|1423742.4.peg.91"/>
<name>A0A0R1UPS6_9LACO</name>
<protein>
    <recommendedName>
        <fullName evidence="2">S1 motif domain-containing protein</fullName>
    </recommendedName>
</protein>
<dbReference type="PANTHER" id="PTHR37296">
    <property type="entry name" value="CONSERVED VIRULENCE FACTOR B"/>
    <property type="match status" value="1"/>
</dbReference>
<dbReference type="InterPro" id="IPR048588">
    <property type="entry name" value="CvfB_S1_2nd"/>
</dbReference>
<organism evidence="3 4">
    <name type="scientific">Limosilactobacillus equigenerosi DSM 18793 = JCM 14505</name>
    <dbReference type="NCBI Taxonomy" id="1423742"/>
    <lineage>
        <taxon>Bacteria</taxon>
        <taxon>Bacillati</taxon>
        <taxon>Bacillota</taxon>
        <taxon>Bacilli</taxon>
        <taxon>Lactobacillales</taxon>
        <taxon>Lactobacillaceae</taxon>
        <taxon>Limosilactobacillus</taxon>
    </lineage>
</organism>
<dbReference type="Gene3D" id="2.40.50.140">
    <property type="entry name" value="Nucleic acid-binding proteins"/>
    <property type="match status" value="2"/>
</dbReference>
<dbReference type="PANTHER" id="PTHR37296:SF1">
    <property type="entry name" value="CONSERVED VIRULENCE FACTOR B"/>
    <property type="match status" value="1"/>
</dbReference>
<dbReference type="SUPFAM" id="SSF50249">
    <property type="entry name" value="Nucleic acid-binding proteins"/>
    <property type="match status" value="1"/>
</dbReference>
<comment type="similarity">
    <text evidence="1">Belongs to the CvfB family.</text>
</comment>
<keyword evidence="4" id="KW-1185">Reference proteome</keyword>
<dbReference type="EMBL" id="AZGC01000049">
    <property type="protein sequence ID" value="KRL92981.1"/>
    <property type="molecule type" value="Genomic_DNA"/>
</dbReference>
<dbReference type="Pfam" id="PF21191">
    <property type="entry name" value="CvfB_1st"/>
    <property type="match status" value="1"/>
</dbReference>
<comment type="caution">
    <text evidence="3">The sequence shown here is derived from an EMBL/GenBank/DDBJ whole genome shotgun (WGS) entry which is preliminary data.</text>
</comment>
<evidence type="ECO:0000313" key="3">
    <source>
        <dbReference type="EMBL" id="KRL92981.1"/>
    </source>
</evidence>
<dbReference type="InterPro" id="IPR048587">
    <property type="entry name" value="CvfB_S1_3rd"/>
</dbReference>
<dbReference type="InterPro" id="IPR040764">
    <property type="entry name" value="CvfB_WH"/>
</dbReference>
<dbReference type="InterPro" id="IPR036388">
    <property type="entry name" value="WH-like_DNA-bd_sf"/>
</dbReference>
<feature type="domain" description="S1 motif" evidence="2">
    <location>
        <begin position="181"/>
        <end position="241"/>
    </location>
</feature>
<dbReference type="InterPro" id="IPR039566">
    <property type="entry name" value="CvfB_S1_st"/>
</dbReference>
<reference evidence="3 4" key="1">
    <citation type="journal article" date="2015" name="Genome Announc.">
        <title>Expanding the biotechnology potential of lactobacilli through comparative genomics of 213 strains and associated genera.</title>
        <authorList>
            <person name="Sun Z."/>
            <person name="Harris H.M."/>
            <person name="McCann A."/>
            <person name="Guo C."/>
            <person name="Argimon S."/>
            <person name="Zhang W."/>
            <person name="Yang X."/>
            <person name="Jeffery I.B."/>
            <person name="Cooney J.C."/>
            <person name="Kagawa T.F."/>
            <person name="Liu W."/>
            <person name="Song Y."/>
            <person name="Salvetti E."/>
            <person name="Wrobel A."/>
            <person name="Rasinkangas P."/>
            <person name="Parkhill J."/>
            <person name="Rea M.C."/>
            <person name="O'Sullivan O."/>
            <person name="Ritari J."/>
            <person name="Douillard F.P."/>
            <person name="Paul Ross R."/>
            <person name="Yang R."/>
            <person name="Briner A.E."/>
            <person name="Felis G.E."/>
            <person name="de Vos W.M."/>
            <person name="Barrangou R."/>
            <person name="Klaenhammer T.R."/>
            <person name="Caufield P.W."/>
            <person name="Cui Y."/>
            <person name="Zhang H."/>
            <person name="O'Toole P.W."/>
        </authorList>
    </citation>
    <scope>NUCLEOTIDE SEQUENCE [LARGE SCALE GENOMIC DNA]</scope>
    <source>
        <strain evidence="3 4">DSM 18793</strain>
    </source>
</reference>
<dbReference type="Gene3D" id="2.40.50.330">
    <property type="match status" value="1"/>
</dbReference>
<dbReference type="InterPro" id="IPR012340">
    <property type="entry name" value="NA-bd_OB-fold"/>
</dbReference>
<dbReference type="Pfam" id="PF21543">
    <property type="entry name" value="CvfB_2nd"/>
    <property type="match status" value="1"/>
</dbReference>
<gene>
    <name evidence="3" type="ORF">FC21_GL000082</name>
</gene>
<dbReference type="InterPro" id="IPR003029">
    <property type="entry name" value="S1_domain"/>
</dbReference>